<sequence length="184" mass="21168">MTEKQKETAGSLNASHPDDFKTIYDGTMQILYKVSYRIVNDEEAAEDLAHDSLIKANEKGLVFPSINDAKYWLIRVVKNASLNYIKRKQREKKAYEKALYEDRRTTPSGETDLLKAETMNTAREALNKLPKHLKEVLVLHEYAGLNYKEIGKVLGITEGNVKVRVFRAREKLLTFLEEDNVYLS</sequence>
<dbReference type="Pfam" id="PF08281">
    <property type="entry name" value="Sigma70_r4_2"/>
    <property type="match status" value="1"/>
</dbReference>
<dbReference type="CDD" id="cd06171">
    <property type="entry name" value="Sigma70_r4"/>
    <property type="match status" value="1"/>
</dbReference>
<dbReference type="InterPro" id="IPR036388">
    <property type="entry name" value="WH-like_DNA-bd_sf"/>
</dbReference>
<feature type="domain" description="RNA polymerase sigma-70 region 2" evidence="5">
    <location>
        <begin position="29"/>
        <end position="90"/>
    </location>
</feature>
<proteinExistence type="inferred from homology"/>
<dbReference type="InterPro" id="IPR013325">
    <property type="entry name" value="RNA_pol_sigma_r2"/>
</dbReference>
<dbReference type="NCBIfam" id="TIGR02937">
    <property type="entry name" value="sigma70-ECF"/>
    <property type="match status" value="1"/>
</dbReference>
<evidence type="ECO:0000313" key="7">
    <source>
        <dbReference type="EMBL" id="QTQ12850.1"/>
    </source>
</evidence>
<evidence type="ECO:0000256" key="4">
    <source>
        <dbReference type="ARBA" id="ARBA00023163"/>
    </source>
</evidence>
<dbReference type="InterPro" id="IPR013324">
    <property type="entry name" value="RNA_pol_sigma_r3/r4-like"/>
</dbReference>
<dbReference type="Gene3D" id="1.10.1740.10">
    <property type="match status" value="1"/>
</dbReference>
<evidence type="ECO:0000256" key="1">
    <source>
        <dbReference type="ARBA" id="ARBA00010641"/>
    </source>
</evidence>
<dbReference type="RefSeq" id="WP_210118604.1">
    <property type="nucleotide sequence ID" value="NZ_CP054257.1"/>
</dbReference>
<gene>
    <name evidence="7" type="ORF">HRI96_03035</name>
</gene>
<accession>A0A975F223</accession>
<keyword evidence="4" id="KW-0804">Transcription</keyword>
<dbReference type="SUPFAM" id="SSF88946">
    <property type="entry name" value="Sigma2 domain of RNA polymerase sigma factors"/>
    <property type="match status" value="1"/>
</dbReference>
<reference evidence="7" key="2">
    <citation type="journal article" date="2021" name="Microbiol. Resour. Announc.">
        <title>Complete Genome Sequences of Three Human Oral Treponema parvum Isolates.</title>
        <authorList>
            <person name="Zeng H."/>
            <person name="Watt R.M."/>
        </authorList>
    </citation>
    <scope>NUCLEOTIDE SEQUENCE</scope>
    <source>
        <strain evidence="7">ATCC 700773</strain>
    </source>
</reference>
<dbReference type="EMBL" id="CP054257">
    <property type="protein sequence ID" value="QTQ12850.1"/>
    <property type="molecule type" value="Genomic_DNA"/>
</dbReference>
<dbReference type="InterPro" id="IPR014284">
    <property type="entry name" value="RNA_pol_sigma-70_dom"/>
</dbReference>
<feature type="domain" description="RNA polymerase sigma factor 70 region 4 type 2" evidence="6">
    <location>
        <begin position="123"/>
        <end position="172"/>
    </location>
</feature>
<dbReference type="GO" id="GO:0016987">
    <property type="term" value="F:sigma factor activity"/>
    <property type="evidence" value="ECO:0007669"/>
    <property type="project" value="UniProtKB-KW"/>
</dbReference>
<dbReference type="PANTHER" id="PTHR43133:SF46">
    <property type="entry name" value="RNA POLYMERASE SIGMA-70 FACTOR ECF SUBFAMILY"/>
    <property type="match status" value="1"/>
</dbReference>
<evidence type="ECO:0000259" key="5">
    <source>
        <dbReference type="Pfam" id="PF04542"/>
    </source>
</evidence>
<dbReference type="InterPro" id="IPR039425">
    <property type="entry name" value="RNA_pol_sigma-70-like"/>
</dbReference>
<name>A0A975F223_9SPIR</name>
<dbReference type="SUPFAM" id="SSF88659">
    <property type="entry name" value="Sigma3 and sigma4 domains of RNA polymerase sigma factors"/>
    <property type="match status" value="1"/>
</dbReference>
<dbReference type="Pfam" id="PF04542">
    <property type="entry name" value="Sigma70_r2"/>
    <property type="match status" value="1"/>
</dbReference>
<dbReference type="InterPro" id="IPR013249">
    <property type="entry name" value="RNA_pol_sigma70_r4_t2"/>
</dbReference>
<dbReference type="InterPro" id="IPR007627">
    <property type="entry name" value="RNA_pol_sigma70_r2"/>
</dbReference>
<evidence type="ECO:0000256" key="2">
    <source>
        <dbReference type="ARBA" id="ARBA00023015"/>
    </source>
</evidence>
<evidence type="ECO:0000259" key="6">
    <source>
        <dbReference type="Pfam" id="PF08281"/>
    </source>
</evidence>
<evidence type="ECO:0000313" key="8">
    <source>
        <dbReference type="Proteomes" id="UP000671995"/>
    </source>
</evidence>
<comment type="similarity">
    <text evidence="1">Belongs to the sigma-70 factor family. ECF subfamily.</text>
</comment>
<dbReference type="PANTHER" id="PTHR43133">
    <property type="entry name" value="RNA POLYMERASE ECF-TYPE SIGMA FACTO"/>
    <property type="match status" value="1"/>
</dbReference>
<organism evidence="7 8">
    <name type="scientific">Treponema parvum</name>
    <dbReference type="NCBI Taxonomy" id="138851"/>
    <lineage>
        <taxon>Bacteria</taxon>
        <taxon>Pseudomonadati</taxon>
        <taxon>Spirochaetota</taxon>
        <taxon>Spirochaetia</taxon>
        <taxon>Spirochaetales</taxon>
        <taxon>Treponemataceae</taxon>
        <taxon>Treponema</taxon>
    </lineage>
</organism>
<reference evidence="7" key="1">
    <citation type="submission" date="2020-05" db="EMBL/GenBank/DDBJ databases">
        <authorList>
            <person name="Zeng H."/>
            <person name="Chan Y.K."/>
            <person name="Watt R.M."/>
        </authorList>
    </citation>
    <scope>NUCLEOTIDE SEQUENCE</scope>
    <source>
        <strain evidence="7">ATCC 700773</strain>
    </source>
</reference>
<dbReference type="GO" id="GO:0006352">
    <property type="term" value="P:DNA-templated transcription initiation"/>
    <property type="evidence" value="ECO:0007669"/>
    <property type="project" value="InterPro"/>
</dbReference>
<dbReference type="Gene3D" id="1.10.10.10">
    <property type="entry name" value="Winged helix-like DNA-binding domain superfamily/Winged helix DNA-binding domain"/>
    <property type="match status" value="1"/>
</dbReference>
<dbReference type="AlphaFoldDB" id="A0A975F223"/>
<dbReference type="Proteomes" id="UP000671995">
    <property type="component" value="Chromosome"/>
</dbReference>
<protein>
    <submittedName>
        <fullName evidence="7">RNA polymerase sigma factor</fullName>
    </submittedName>
</protein>
<keyword evidence="2" id="KW-0805">Transcription regulation</keyword>
<evidence type="ECO:0000256" key="3">
    <source>
        <dbReference type="ARBA" id="ARBA00023082"/>
    </source>
</evidence>
<keyword evidence="3" id="KW-0731">Sigma factor</keyword>
<dbReference type="GO" id="GO:0003677">
    <property type="term" value="F:DNA binding"/>
    <property type="evidence" value="ECO:0007669"/>
    <property type="project" value="InterPro"/>
</dbReference>